<comment type="caution">
    <text evidence="1">The sequence shown here is derived from an EMBL/GenBank/DDBJ whole genome shotgun (WGS) entry which is preliminary data.</text>
</comment>
<dbReference type="EMBL" id="JRFU01000124">
    <property type="protein sequence ID" value="PWE86133.1"/>
    <property type="molecule type" value="Genomic_DNA"/>
</dbReference>
<dbReference type="Proteomes" id="UP000245288">
    <property type="component" value="Unassembled WGS sequence"/>
</dbReference>
<dbReference type="Gene3D" id="2.130.10.30">
    <property type="entry name" value="Regulator of chromosome condensation 1/beta-lactamase-inhibitor protein II"/>
    <property type="match status" value="2"/>
</dbReference>
<dbReference type="RefSeq" id="WP_109216130.1">
    <property type="nucleotide sequence ID" value="NZ_JRFU01000124.1"/>
</dbReference>
<gene>
    <name evidence="1" type="ORF">LG34_11675</name>
</gene>
<organism evidence="1 2">
    <name type="scientific">Eubacterium ramulus</name>
    <dbReference type="NCBI Taxonomy" id="39490"/>
    <lineage>
        <taxon>Bacteria</taxon>
        <taxon>Bacillati</taxon>
        <taxon>Bacillota</taxon>
        <taxon>Clostridia</taxon>
        <taxon>Eubacteriales</taxon>
        <taxon>Eubacteriaceae</taxon>
        <taxon>Eubacterium</taxon>
    </lineage>
</organism>
<keyword evidence="2" id="KW-1185">Reference proteome</keyword>
<dbReference type="AlphaFoldDB" id="A0A2V1JRX7"/>
<evidence type="ECO:0000313" key="2">
    <source>
        <dbReference type="Proteomes" id="UP000245288"/>
    </source>
</evidence>
<dbReference type="SUPFAM" id="SSF50985">
    <property type="entry name" value="RCC1/BLIP-II"/>
    <property type="match status" value="1"/>
</dbReference>
<reference evidence="1 2" key="1">
    <citation type="submission" date="2014-09" db="EMBL/GenBank/DDBJ databases">
        <title>Butyrate-producing bacteria isolated from human gut.</title>
        <authorList>
            <person name="Zhang Q."/>
            <person name="Zhao L."/>
        </authorList>
    </citation>
    <scope>NUCLEOTIDE SEQUENCE [LARGE SCALE GENOMIC DNA]</scope>
    <source>
        <strain evidence="1 2">21</strain>
    </source>
</reference>
<proteinExistence type="predicted"/>
<dbReference type="InterPro" id="IPR009091">
    <property type="entry name" value="RCC1/BLIP-II"/>
</dbReference>
<protein>
    <submittedName>
        <fullName evidence="1">Uncharacterized protein</fullName>
    </submittedName>
</protein>
<dbReference type="OrthoDB" id="9785497at2"/>
<sequence>MSKQEHCPVCGKAKETNTYSCGGCGFPLAFVTKFSDKESYDLWSEQVKEEKQKLTNKKRKNLAARFWAAGGCTAYLQEQLYLIHSNGDFQKEEGVQGFSASERNYAVLYTDGSVKMFGGDNGYGQKDTDSWKDITSVLAAPNCTYAITVSGEVVAAGSARQDVLIWKNMKQLFAGKHSIVGLDTEGLVRASGCGQEVQEQLRKWSKITDIAVSGDCIAGVKEDGSVCFCGKENTRREVENWKDILVLTADNAFFYGLTADGEIKVAGSCAAFLDRGRSQVSQWSEQSQILALAGSPSGSIAALTETGDLLVAGSFKGDPDKIRECWKEHIKPVILEAS</sequence>
<name>A0A2V1JRX7_EUBRA</name>
<accession>A0A2V1JRX7</accession>
<evidence type="ECO:0000313" key="1">
    <source>
        <dbReference type="EMBL" id="PWE86133.1"/>
    </source>
</evidence>